<name>A0A3N1LGL4_9PROT</name>
<evidence type="ECO:0000256" key="1">
    <source>
        <dbReference type="ARBA" id="ARBA00006484"/>
    </source>
</evidence>
<proteinExistence type="inferred from homology"/>
<comment type="caution">
    <text evidence="4">The sequence shown here is derived from an EMBL/GenBank/DDBJ whole genome shotgun (WGS) entry which is preliminary data.</text>
</comment>
<dbReference type="SUPFAM" id="SSF51735">
    <property type="entry name" value="NAD(P)-binding Rossmann-fold domains"/>
    <property type="match status" value="1"/>
</dbReference>
<dbReference type="PRINTS" id="PR00081">
    <property type="entry name" value="GDHRDH"/>
</dbReference>
<dbReference type="OrthoDB" id="9810734at2"/>
<dbReference type="GO" id="GO:0016491">
    <property type="term" value="F:oxidoreductase activity"/>
    <property type="evidence" value="ECO:0007669"/>
    <property type="project" value="UniProtKB-KW"/>
</dbReference>
<dbReference type="InterPro" id="IPR036291">
    <property type="entry name" value="NAD(P)-bd_dom_sf"/>
</dbReference>
<accession>A0A3N1LGL4</accession>
<dbReference type="RefSeq" id="WP_123689965.1">
    <property type="nucleotide sequence ID" value="NZ_AP019700.1"/>
</dbReference>
<dbReference type="PANTHER" id="PTHR44196">
    <property type="entry name" value="DEHYDROGENASE/REDUCTASE SDR FAMILY MEMBER 7B"/>
    <property type="match status" value="1"/>
</dbReference>
<evidence type="ECO:0000313" key="5">
    <source>
        <dbReference type="Proteomes" id="UP000278222"/>
    </source>
</evidence>
<dbReference type="PRINTS" id="PR00080">
    <property type="entry name" value="SDRFAMILY"/>
</dbReference>
<dbReference type="Gene3D" id="3.40.50.720">
    <property type="entry name" value="NAD(P)-binding Rossmann-like Domain"/>
    <property type="match status" value="1"/>
</dbReference>
<comment type="similarity">
    <text evidence="1 3">Belongs to the short-chain dehydrogenases/reductases (SDR) family.</text>
</comment>
<protein>
    <submittedName>
        <fullName evidence="4">NADP-dependent 3-hydroxy acid dehydrogenase YdfG</fullName>
    </submittedName>
</protein>
<organism evidence="4 5">
    <name type="scientific">Stella humosa</name>
    <dbReference type="NCBI Taxonomy" id="94"/>
    <lineage>
        <taxon>Bacteria</taxon>
        <taxon>Pseudomonadati</taxon>
        <taxon>Pseudomonadota</taxon>
        <taxon>Alphaproteobacteria</taxon>
        <taxon>Rhodospirillales</taxon>
        <taxon>Stellaceae</taxon>
        <taxon>Stella</taxon>
    </lineage>
</organism>
<dbReference type="CDD" id="cd05233">
    <property type="entry name" value="SDR_c"/>
    <property type="match status" value="1"/>
</dbReference>
<keyword evidence="2" id="KW-0560">Oxidoreductase</keyword>
<reference evidence="4 5" key="1">
    <citation type="submission" date="2018-11" db="EMBL/GenBank/DDBJ databases">
        <title>Genomic Encyclopedia of Type Strains, Phase IV (KMG-IV): sequencing the most valuable type-strain genomes for metagenomic binning, comparative biology and taxonomic classification.</title>
        <authorList>
            <person name="Goeker M."/>
        </authorList>
    </citation>
    <scope>NUCLEOTIDE SEQUENCE [LARGE SCALE GENOMIC DNA]</scope>
    <source>
        <strain evidence="4 5">DSM 5900</strain>
    </source>
</reference>
<evidence type="ECO:0000256" key="3">
    <source>
        <dbReference type="RuleBase" id="RU000363"/>
    </source>
</evidence>
<dbReference type="FunFam" id="3.40.50.720:FF:000084">
    <property type="entry name" value="Short-chain dehydrogenase reductase"/>
    <property type="match status" value="1"/>
</dbReference>
<dbReference type="GO" id="GO:0016020">
    <property type="term" value="C:membrane"/>
    <property type="evidence" value="ECO:0007669"/>
    <property type="project" value="TreeGrafter"/>
</dbReference>
<dbReference type="AlphaFoldDB" id="A0A3N1LGL4"/>
<dbReference type="Proteomes" id="UP000278222">
    <property type="component" value="Unassembled WGS sequence"/>
</dbReference>
<evidence type="ECO:0000256" key="2">
    <source>
        <dbReference type="ARBA" id="ARBA00023002"/>
    </source>
</evidence>
<evidence type="ECO:0000313" key="4">
    <source>
        <dbReference type="EMBL" id="ROP90552.1"/>
    </source>
</evidence>
<keyword evidence="5" id="KW-1185">Reference proteome</keyword>
<dbReference type="EMBL" id="RJKX01000014">
    <property type="protein sequence ID" value="ROP90552.1"/>
    <property type="molecule type" value="Genomic_DNA"/>
</dbReference>
<dbReference type="InterPro" id="IPR002347">
    <property type="entry name" value="SDR_fam"/>
</dbReference>
<dbReference type="PANTHER" id="PTHR44196:SF1">
    <property type="entry name" value="DEHYDROGENASE_REDUCTASE SDR FAMILY MEMBER 7B"/>
    <property type="match status" value="1"/>
</dbReference>
<dbReference type="Pfam" id="PF00106">
    <property type="entry name" value="adh_short"/>
    <property type="match status" value="1"/>
</dbReference>
<gene>
    <name evidence="4" type="ORF">EDC65_2402</name>
</gene>
<sequence>MGTLAGKIAWITGAGSGIGLAGAHALAEAGATVVLSGRRAGPLDEAVAAIAAAGGRAETLALDVTNADAVQAAAAGIADRHGRVDILVNNAGSNAPNRYWKNMTPADWNFVVGVNLNGPLYCTQAVLPGMRARRDGLVINIASWAGKFDTLLTGPAYNATKHGLVSMTMSLNIEECVNGIRGTVICPGEVATPIMQKRPVPPSAEEMARMLKPEDLGRTIRFVAEMPPHACVHEILMAPTWNRMWLGGDDLPKR</sequence>